<dbReference type="Proteomes" id="UP000426328">
    <property type="component" value="Chromosome"/>
</dbReference>
<keyword evidence="4" id="KW-1185">Reference proteome</keyword>
<evidence type="ECO:0000313" key="5">
    <source>
        <dbReference type="Proteomes" id="UP000474054"/>
    </source>
</evidence>
<feature type="transmembrane region" description="Helical" evidence="1">
    <location>
        <begin position="93"/>
        <end position="113"/>
    </location>
</feature>
<evidence type="ECO:0000313" key="2">
    <source>
        <dbReference type="EMBL" id="MQL56131.1"/>
    </source>
</evidence>
<dbReference type="Proteomes" id="UP000474054">
    <property type="component" value="Unassembled WGS sequence"/>
</dbReference>
<dbReference type="GeneID" id="42778962"/>
<evidence type="ECO:0000313" key="4">
    <source>
        <dbReference type="Proteomes" id="UP000426328"/>
    </source>
</evidence>
<dbReference type="EMBL" id="CP045482">
    <property type="protein sequence ID" value="QGR21326.1"/>
    <property type="molecule type" value="Genomic_DNA"/>
</dbReference>
<dbReference type="SUPFAM" id="SSF103473">
    <property type="entry name" value="MFS general substrate transporter"/>
    <property type="match status" value="1"/>
</dbReference>
<feature type="transmembrane region" description="Helical" evidence="1">
    <location>
        <begin position="36"/>
        <end position="55"/>
    </location>
</feature>
<sequence length="192" mass="21783">MLRKIIVSNIAYSLPNALFSLFFVYLIYYSFHLPPILIGLLTVTSISGRLIGNKLARITNITRKSNWILYLIYIIPDFLIGVFLFLTNVQYLPLIYLVFFINGILGSVVGYYYSLAKYKLIPKDVYATSSSVISVISSIFDYIFTVVSSIIISLISYQGAILMSLILFIGLDTYFVPFFVNVIKSIETDSEK</sequence>
<dbReference type="EMBL" id="WHYS01000002">
    <property type="protein sequence ID" value="MQL56131.1"/>
    <property type="molecule type" value="Genomic_DNA"/>
</dbReference>
<dbReference type="KEGG" id="aamb:D1866_04455"/>
<dbReference type="AlphaFoldDB" id="A0A650CU36"/>
<accession>A0A650CU36</accession>
<evidence type="ECO:0008006" key="6">
    <source>
        <dbReference type="Google" id="ProtNLM"/>
    </source>
</evidence>
<reference evidence="3 4" key="2">
    <citation type="submission" date="2019-10" db="EMBL/GenBank/DDBJ databases">
        <title>Genome Sequences from Six Type Strain Members of the Archaeal Family Sulfolobaceae: Acidianus ambivalens, Acidianus infernus, Metallosphaera prunae, Stygiolobus azoricus, Sulfolobus metallicus, and Sulfurisphaera ohwakuensis.</title>
        <authorList>
            <person name="Counts J.A."/>
            <person name="Kelly R.M."/>
        </authorList>
    </citation>
    <scope>NUCLEOTIDE SEQUENCE [LARGE SCALE GENOMIC DNA]</scope>
    <source>
        <strain evidence="3 4">LEI 10</strain>
    </source>
</reference>
<feature type="transmembrane region" description="Helical" evidence="1">
    <location>
        <begin position="12"/>
        <end position="30"/>
    </location>
</feature>
<dbReference type="RefSeq" id="WP_152942541.1">
    <property type="nucleotide sequence ID" value="NZ_CP045482.1"/>
</dbReference>
<organism evidence="3 4">
    <name type="scientific">Acidianus ambivalens</name>
    <name type="common">Desulfurolobus ambivalens</name>
    <dbReference type="NCBI Taxonomy" id="2283"/>
    <lineage>
        <taxon>Archaea</taxon>
        <taxon>Thermoproteota</taxon>
        <taxon>Thermoprotei</taxon>
        <taxon>Sulfolobales</taxon>
        <taxon>Sulfolobaceae</taxon>
        <taxon>Acidianus</taxon>
    </lineage>
</organism>
<protein>
    <recommendedName>
        <fullName evidence="6">MFS transporter</fullName>
    </recommendedName>
</protein>
<gene>
    <name evidence="3" type="ORF">D1866_04455</name>
    <name evidence="2" type="ORF">GFB69_10370</name>
</gene>
<feature type="transmembrane region" description="Helical" evidence="1">
    <location>
        <begin position="125"/>
        <end position="155"/>
    </location>
</feature>
<evidence type="ECO:0000313" key="3">
    <source>
        <dbReference type="EMBL" id="QGR21326.1"/>
    </source>
</evidence>
<feature type="transmembrane region" description="Helical" evidence="1">
    <location>
        <begin position="161"/>
        <end position="183"/>
    </location>
</feature>
<name>A0A650CU36_ACIAM</name>
<keyword evidence="1" id="KW-0812">Transmembrane</keyword>
<keyword evidence="1" id="KW-0472">Membrane</keyword>
<proteinExistence type="predicted"/>
<dbReference type="InterPro" id="IPR036259">
    <property type="entry name" value="MFS_trans_sf"/>
</dbReference>
<dbReference type="Gene3D" id="1.20.1250.20">
    <property type="entry name" value="MFS general substrate transporter like domains"/>
    <property type="match status" value="1"/>
</dbReference>
<feature type="transmembrane region" description="Helical" evidence="1">
    <location>
        <begin position="67"/>
        <end position="87"/>
    </location>
</feature>
<reference evidence="2 5" key="1">
    <citation type="submission" date="2019-10" db="EMBL/GenBank/DDBJ databases">
        <title>Comparative genomics of sulfur disproportionating microorganisms.</title>
        <authorList>
            <person name="Ward L.M."/>
            <person name="Bertran E."/>
            <person name="Johnston D."/>
        </authorList>
    </citation>
    <scope>NUCLEOTIDE SEQUENCE [LARGE SCALE GENOMIC DNA]</scope>
    <source>
        <strain evidence="2 5">DSM 3772</strain>
    </source>
</reference>
<evidence type="ECO:0000256" key="1">
    <source>
        <dbReference type="SAM" id="Phobius"/>
    </source>
</evidence>
<keyword evidence="1" id="KW-1133">Transmembrane helix</keyword>